<dbReference type="Pfam" id="PF13531">
    <property type="entry name" value="SBP_bac_11"/>
    <property type="match status" value="1"/>
</dbReference>
<dbReference type="GO" id="GO:1902358">
    <property type="term" value="P:sulfate transmembrane transport"/>
    <property type="evidence" value="ECO:0007669"/>
    <property type="project" value="InterPro"/>
</dbReference>
<evidence type="ECO:0000256" key="4">
    <source>
        <dbReference type="ARBA" id="ARBA00022729"/>
    </source>
</evidence>
<dbReference type="Proteomes" id="UP000243661">
    <property type="component" value="Unassembled WGS sequence"/>
</dbReference>
<name>A0A1C4GTM5_9GAMM</name>
<evidence type="ECO:0000313" key="8">
    <source>
        <dbReference type="Proteomes" id="UP000243661"/>
    </source>
</evidence>
<dbReference type="EMBL" id="FMBK01000004">
    <property type="protein sequence ID" value="SCC71539.1"/>
    <property type="molecule type" value="Genomic_DNA"/>
</dbReference>
<dbReference type="OrthoDB" id="9802127at2"/>
<sequence length="339" mass="37871">MKIQFKALISAVLLTGSVAFTATTTQAADRDFLNVSYDATREFYDEFNQSFGAYWKQRTGNTVKFKQSHGGSGKQARSVVDGLKGDVVTLALANDIEEIVKSGQIQSGWQKEFPNNSAPYTSTIVFMVRKGNPKQIKDWSDLTKPGVQIITPNPKTGGLPRWVYLSAWGYALKQPNGSEAKAQDFVGKLYRNVKVMDSAARASMTTFAERGIGDVLLTWENEALVTQKTLGKNKFDIIYPSISILTEPSVAIVDRTVEKNGNKWLAKGYINYLYSPLGQEMAAKHFYRPRNPQVLAQYSAQFPKIKTFTIDEVFGGWAKAQKTHFVNGAIFDQIYNTRK</sequence>
<dbReference type="NCBIfam" id="NF008106">
    <property type="entry name" value="PRK10852.1"/>
    <property type="match status" value="1"/>
</dbReference>
<dbReference type="RefSeq" id="WP_092718778.1">
    <property type="nucleotide sequence ID" value="NZ_FMBK01000004.1"/>
</dbReference>
<dbReference type="SUPFAM" id="SSF53850">
    <property type="entry name" value="Periplasmic binding protein-like II"/>
    <property type="match status" value="1"/>
</dbReference>
<dbReference type="CDD" id="cd01005">
    <property type="entry name" value="PBP2_CysP"/>
    <property type="match status" value="1"/>
</dbReference>
<dbReference type="GO" id="GO:0140104">
    <property type="term" value="F:molecular carrier activity"/>
    <property type="evidence" value="ECO:0007669"/>
    <property type="project" value="InterPro"/>
</dbReference>
<dbReference type="AlphaFoldDB" id="A0A1C4GTM5"/>
<evidence type="ECO:0000313" key="7">
    <source>
        <dbReference type="EMBL" id="SCC71539.1"/>
    </source>
</evidence>
<accession>A0A1C4GTM5</accession>
<reference evidence="7 8" key="1">
    <citation type="submission" date="2016-08" db="EMBL/GenBank/DDBJ databases">
        <authorList>
            <person name="Seilhamer J.J."/>
        </authorList>
    </citation>
    <scope>NUCLEOTIDE SEQUENCE [LARGE SCALE GENOMIC DNA]</scope>
    <source>
        <strain evidence="7 8">ANC 4874</strain>
    </source>
</reference>
<protein>
    <submittedName>
        <fullName evidence="7">Sulfate transport system substrate-binding protein</fullName>
    </submittedName>
</protein>
<evidence type="ECO:0000256" key="6">
    <source>
        <dbReference type="SAM" id="SignalP"/>
    </source>
</evidence>
<dbReference type="NCBIfam" id="TIGR00971">
    <property type="entry name" value="3a0106s03"/>
    <property type="match status" value="1"/>
</dbReference>
<comment type="subcellular location">
    <subcellularLocation>
        <location evidence="1">Periplasm</location>
    </subcellularLocation>
</comment>
<feature type="chain" id="PRO_5008692659" evidence="6">
    <location>
        <begin position="28"/>
        <end position="339"/>
    </location>
</feature>
<evidence type="ECO:0000256" key="5">
    <source>
        <dbReference type="ARBA" id="ARBA00022764"/>
    </source>
</evidence>
<keyword evidence="4 6" id="KW-0732">Signal</keyword>
<proteinExistence type="inferred from homology"/>
<keyword evidence="3" id="KW-0813">Transport</keyword>
<dbReference type="NCBIfam" id="NF008022">
    <property type="entry name" value="PRK10752.1"/>
    <property type="match status" value="1"/>
</dbReference>
<evidence type="ECO:0000256" key="2">
    <source>
        <dbReference type="ARBA" id="ARBA00006099"/>
    </source>
</evidence>
<evidence type="ECO:0000256" key="3">
    <source>
        <dbReference type="ARBA" id="ARBA00022448"/>
    </source>
</evidence>
<dbReference type="PANTHER" id="PTHR30368:SF2">
    <property type="entry name" value="SULFATE-BINDING PROTEIN"/>
    <property type="match status" value="1"/>
</dbReference>
<dbReference type="GO" id="GO:0042597">
    <property type="term" value="C:periplasmic space"/>
    <property type="evidence" value="ECO:0007669"/>
    <property type="project" value="UniProtKB-SubCell"/>
</dbReference>
<dbReference type="Gene3D" id="3.40.190.10">
    <property type="entry name" value="Periplasmic binding protein-like II"/>
    <property type="match status" value="2"/>
</dbReference>
<feature type="signal peptide" evidence="6">
    <location>
        <begin position="1"/>
        <end position="27"/>
    </location>
</feature>
<evidence type="ECO:0000256" key="1">
    <source>
        <dbReference type="ARBA" id="ARBA00004418"/>
    </source>
</evidence>
<gene>
    <name evidence="7" type="ORF">GA0116959_104170</name>
</gene>
<keyword evidence="5" id="KW-0574">Periplasm</keyword>
<dbReference type="PANTHER" id="PTHR30368">
    <property type="entry name" value="SULFATE-BINDING PROTEIN"/>
    <property type="match status" value="1"/>
</dbReference>
<dbReference type="InterPro" id="IPR005669">
    <property type="entry name" value="Thiosulph/SO4-bd"/>
</dbReference>
<organism evidence="7 8">
    <name type="scientific">Acinetobacter albensis</name>
    <dbReference type="NCBI Taxonomy" id="1673609"/>
    <lineage>
        <taxon>Bacteria</taxon>
        <taxon>Pseudomonadati</taxon>
        <taxon>Pseudomonadota</taxon>
        <taxon>Gammaproteobacteria</taxon>
        <taxon>Moraxellales</taxon>
        <taxon>Moraxellaceae</taxon>
        <taxon>Acinetobacter</taxon>
    </lineage>
</organism>
<comment type="similarity">
    <text evidence="2">Belongs to the prokaryotic sulfate-binding protein family.</text>
</comment>